<dbReference type="Pfam" id="PF18884">
    <property type="entry name" value="TSP3_bac"/>
    <property type="match status" value="4"/>
</dbReference>
<dbReference type="Proteomes" id="UP000249061">
    <property type="component" value="Unassembled WGS sequence"/>
</dbReference>
<accession>A0A2W5V5G2</accession>
<keyword evidence="2" id="KW-0964">Secreted</keyword>
<dbReference type="InterPro" id="IPR053180">
    <property type="entry name" value="Ca-binding_acidic-repeat"/>
</dbReference>
<dbReference type="EMBL" id="QFQP01000003">
    <property type="protein sequence ID" value="PZR16588.1"/>
    <property type="molecule type" value="Genomic_DNA"/>
</dbReference>
<keyword evidence="4" id="KW-0106">Calcium</keyword>
<evidence type="ECO:0000313" key="7">
    <source>
        <dbReference type="Proteomes" id="UP000249061"/>
    </source>
</evidence>
<protein>
    <submittedName>
        <fullName evidence="6">Uncharacterized protein</fullName>
    </submittedName>
</protein>
<feature type="compositionally biased region" description="Acidic residues" evidence="5">
    <location>
        <begin position="180"/>
        <end position="190"/>
    </location>
</feature>
<keyword evidence="3" id="KW-0732">Signal</keyword>
<organism evidence="6 7">
    <name type="scientific">Archangium gephyra</name>
    <dbReference type="NCBI Taxonomy" id="48"/>
    <lineage>
        <taxon>Bacteria</taxon>
        <taxon>Pseudomonadati</taxon>
        <taxon>Myxococcota</taxon>
        <taxon>Myxococcia</taxon>
        <taxon>Myxococcales</taxon>
        <taxon>Cystobacterineae</taxon>
        <taxon>Archangiaceae</taxon>
        <taxon>Archangium</taxon>
    </lineage>
</organism>
<gene>
    <name evidence="6" type="ORF">DI536_05330</name>
</gene>
<comment type="subcellular location">
    <subcellularLocation>
        <location evidence="1">Secreted</location>
    </subcellularLocation>
</comment>
<dbReference type="AlphaFoldDB" id="A0A2W5V5G2"/>
<sequence>MALNPVKDTDCDGLTDAEEYGTDHGGGAKTDPCNSDTDGDGLADGVEFGKTMTVSTTCGAKFVADADPNSKSNPTAADTDGDGLNDGVEDANRNGRTDANETNPVKKDTDCDGYSDGEEVQGMAGCVTNGTQRDSDGDGLADGVEGGLVPVGADPVGCTYSAATYDSDSSTRTNACQADSDGDGIQDGAEDTNLNGRHDMGELNPGDMTDGTGPAQQACATTNLKPITFHSSGFSDVQLALEPTFAEVSAISDGTGERGYVFYDPTTRVGGVALSKTPAGGMVALEEALGRMRIGGVSGPLTQTFTTWDGFAAIRAIYDVSGNGDAKTKINDIAKNYIGMNATGLLGGTAGTNGPFKVVAEYVQRSPTRAVVVIGVVPASLYSGQALFRIDDAAGGTALAQYGDFANTQCEVFTASVGAKVDFVWVVDDSCSMESSQTALANAGMLFSTKLATAGLDWRAGGVSTGWFASAWDGSIRDWTTNTSTMNGWFSGAGSFGTDGSGAESGFISAQNFINRAGNPTASSALRADAQTHLIFLTDTAEQSSGISAGQMQTYLNGRGTLRAVAHGITCPAGQTCGQGEGPEDAVSKYASLISATGGVQGNILVFNPATPTTQQRQQQSDTIDAILNAVIGGTGTQLQRPPISATIKVAVSATQGTCDLANVPRSRTAGWDIDAATRRIVFFGACIPANNQAKVAVSYKYWNENSPNADGDACGGTCQAPQVCDPNQRSCVCAANCGGCGTGLICEPTSCQCIPDIG</sequence>
<name>A0A2W5V5G2_9BACT</name>
<comment type="caution">
    <text evidence="6">The sequence shown here is derived from an EMBL/GenBank/DDBJ whole genome shotgun (WGS) entry which is preliminary data.</text>
</comment>
<evidence type="ECO:0000256" key="3">
    <source>
        <dbReference type="ARBA" id="ARBA00022729"/>
    </source>
</evidence>
<feature type="region of interest" description="Disordered" evidence="5">
    <location>
        <begin position="63"/>
        <end position="147"/>
    </location>
</feature>
<evidence type="ECO:0000256" key="2">
    <source>
        <dbReference type="ARBA" id="ARBA00022525"/>
    </source>
</evidence>
<reference evidence="6 7" key="1">
    <citation type="submission" date="2017-08" db="EMBL/GenBank/DDBJ databases">
        <title>Infants hospitalized years apart are colonized by the same room-sourced microbial strains.</title>
        <authorList>
            <person name="Brooks B."/>
            <person name="Olm M.R."/>
            <person name="Firek B.A."/>
            <person name="Baker R."/>
            <person name="Thomas B.C."/>
            <person name="Morowitz M.J."/>
            <person name="Banfield J.F."/>
        </authorList>
    </citation>
    <scope>NUCLEOTIDE SEQUENCE [LARGE SCALE GENOMIC DNA]</scope>
    <source>
        <strain evidence="6">S2_003_000_R2_14</strain>
    </source>
</reference>
<feature type="region of interest" description="Disordered" evidence="5">
    <location>
        <begin position="169"/>
        <end position="191"/>
    </location>
</feature>
<dbReference type="PANTHER" id="PTHR37467:SF1">
    <property type="entry name" value="EXPORTED CALCIUM-BINDING GLYCOPROTEIN"/>
    <property type="match status" value="1"/>
</dbReference>
<feature type="compositionally biased region" description="Basic and acidic residues" evidence="5">
    <location>
        <begin position="90"/>
        <end position="110"/>
    </location>
</feature>
<feature type="region of interest" description="Disordered" evidence="5">
    <location>
        <begin position="1"/>
        <end position="42"/>
    </location>
</feature>
<dbReference type="InterPro" id="IPR059100">
    <property type="entry name" value="TSP3_bac"/>
</dbReference>
<dbReference type="PANTHER" id="PTHR37467">
    <property type="entry name" value="EXPORTED CALCIUM-BINDING GLYCOPROTEIN-RELATED"/>
    <property type="match status" value="1"/>
</dbReference>
<evidence type="ECO:0000256" key="1">
    <source>
        <dbReference type="ARBA" id="ARBA00004613"/>
    </source>
</evidence>
<evidence type="ECO:0000313" key="6">
    <source>
        <dbReference type="EMBL" id="PZR16588.1"/>
    </source>
</evidence>
<evidence type="ECO:0000256" key="5">
    <source>
        <dbReference type="SAM" id="MobiDB-lite"/>
    </source>
</evidence>
<proteinExistence type="predicted"/>
<feature type="compositionally biased region" description="Acidic residues" evidence="5">
    <location>
        <begin position="11"/>
        <end position="20"/>
    </location>
</feature>
<evidence type="ECO:0000256" key="4">
    <source>
        <dbReference type="ARBA" id="ARBA00022837"/>
    </source>
</evidence>
<feature type="compositionally biased region" description="Acidic residues" evidence="5">
    <location>
        <begin position="79"/>
        <end position="89"/>
    </location>
</feature>